<dbReference type="Proteomes" id="UP001596142">
    <property type="component" value="Unassembled WGS sequence"/>
</dbReference>
<dbReference type="InterPro" id="IPR025669">
    <property type="entry name" value="AAA_dom"/>
</dbReference>
<dbReference type="InterPro" id="IPR050678">
    <property type="entry name" value="DNA_Partitioning_ATPase"/>
</dbReference>
<protein>
    <submittedName>
        <fullName evidence="2">ParA family protein</fullName>
    </submittedName>
</protein>
<evidence type="ECO:0000313" key="2">
    <source>
        <dbReference type="EMBL" id="MFC5711745.1"/>
    </source>
</evidence>
<dbReference type="Gene3D" id="3.40.50.300">
    <property type="entry name" value="P-loop containing nucleotide triphosphate hydrolases"/>
    <property type="match status" value="1"/>
</dbReference>
<sequence>MGKVICIYNNQSESLKTTTVISLARNLAKEGKKVLIIDTNYEADVSLSFVSTIDNFLTSLYEVIMKDVDPSKITAAVHRYIDLLPANDDLIGVDIEVIGNPEKYPAPFNLIKEKCTKLRETYDYILLDTPSNFSLLSGNAIQFADQVLIPYAPDSSSLRSLQRVIKTIKDFSKRYHPSLEIAGVFAVKVNFETTLHQQIMQETRRYCVTESIPMFETFVANTPKTSGSLSQKPEHLSVYQELLEELKKAE</sequence>
<dbReference type="CDD" id="cd02042">
    <property type="entry name" value="ParAB_family"/>
    <property type="match status" value="1"/>
</dbReference>
<dbReference type="EMBL" id="JBHSOZ010000003">
    <property type="protein sequence ID" value="MFC5711745.1"/>
    <property type="molecule type" value="Genomic_DNA"/>
</dbReference>
<dbReference type="PANTHER" id="PTHR13696">
    <property type="entry name" value="P-LOOP CONTAINING NUCLEOSIDE TRIPHOSPHATE HYDROLASE"/>
    <property type="match status" value="1"/>
</dbReference>
<gene>
    <name evidence="2" type="ORF">ACFPU1_03020</name>
</gene>
<dbReference type="RefSeq" id="WP_054635836.1">
    <property type="nucleotide sequence ID" value="NZ_JBHSOZ010000003.1"/>
</dbReference>
<evidence type="ECO:0000313" key="3">
    <source>
        <dbReference type="Proteomes" id="UP001596142"/>
    </source>
</evidence>
<dbReference type="InterPro" id="IPR027417">
    <property type="entry name" value="P-loop_NTPase"/>
</dbReference>
<name>A0ABW0YH42_9BACI</name>
<reference evidence="3" key="1">
    <citation type="journal article" date="2019" name="Int. J. Syst. Evol. Microbiol.">
        <title>The Global Catalogue of Microorganisms (GCM) 10K type strain sequencing project: providing services to taxonomists for standard genome sequencing and annotation.</title>
        <authorList>
            <consortium name="The Broad Institute Genomics Platform"/>
            <consortium name="The Broad Institute Genome Sequencing Center for Infectious Disease"/>
            <person name="Wu L."/>
            <person name="Ma J."/>
        </authorList>
    </citation>
    <scope>NUCLEOTIDE SEQUENCE [LARGE SCALE GENOMIC DNA]</scope>
    <source>
        <strain evidence="3">CECT 7184</strain>
    </source>
</reference>
<proteinExistence type="predicted"/>
<comment type="caution">
    <text evidence="2">The sequence shown here is derived from an EMBL/GenBank/DDBJ whole genome shotgun (WGS) entry which is preliminary data.</text>
</comment>
<organism evidence="2 3">
    <name type="scientific">Thalassorhabdus alkalitolerans</name>
    <dbReference type="NCBI Taxonomy" id="2282697"/>
    <lineage>
        <taxon>Bacteria</taxon>
        <taxon>Bacillati</taxon>
        <taxon>Bacillota</taxon>
        <taxon>Bacilli</taxon>
        <taxon>Bacillales</taxon>
        <taxon>Bacillaceae</taxon>
        <taxon>Thalassorhabdus</taxon>
    </lineage>
</organism>
<keyword evidence="3" id="KW-1185">Reference proteome</keyword>
<accession>A0ABW0YH42</accession>
<feature type="domain" description="AAA" evidence="1">
    <location>
        <begin position="3"/>
        <end position="181"/>
    </location>
</feature>
<evidence type="ECO:0000259" key="1">
    <source>
        <dbReference type="Pfam" id="PF13614"/>
    </source>
</evidence>
<dbReference type="PANTHER" id="PTHR13696:SF52">
    <property type="entry name" value="PARA FAMILY PROTEIN CT_582"/>
    <property type="match status" value="1"/>
</dbReference>
<dbReference type="Pfam" id="PF13614">
    <property type="entry name" value="AAA_31"/>
    <property type="match status" value="1"/>
</dbReference>
<dbReference type="SUPFAM" id="SSF52540">
    <property type="entry name" value="P-loop containing nucleoside triphosphate hydrolases"/>
    <property type="match status" value="1"/>
</dbReference>